<evidence type="ECO:0000313" key="1">
    <source>
        <dbReference type="EMBL" id="AXN36878.1"/>
    </source>
</evidence>
<dbReference type="EMBL" id="CP031005">
    <property type="protein sequence ID" value="AXN36878.1"/>
    <property type="molecule type" value="Genomic_DNA"/>
</dbReference>
<accession>A0A385AGX1</accession>
<protein>
    <submittedName>
        <fullName evidence="1">Uncharacterized protein</fullName>
    </submittedName>
</protein>
<dbReference type="RefSeq" id="WP_116843832.1">
    <property type="nucleotide sequence ID" value="NZ_CP031005.1"/>
</dbReference>
<reference evidence="1 2" key="1">
    <citation type="submission" date="2018-07" db="EMBL/GenBank/DDBJ databases">
        <title>Lactobacillus curvatus genome sequence.</title>
        <authorList>
            <person name="Prechtl R."/>
        </authorList>
    </citation>
    <scope>NUCLEOTIDE SEQUENCE [LARGE SCALE GENOMIC DNA]</scope>
    <source>
        <strain evidence="1 2">TMW 1.1928</strain>
        <plasmid evidence="1 2">p-1.1928_2</plasmid>
    </source>
</reference>
<proteinExistence type="predicted"/>
<sequence length="158" mass="18045">MANISSAQGQIVINEELLLNGIHAVKTFLNLVSLSANYVDYDTYIDYDESMCLLEDSVENVYELSIEFSGTGRWAYTNNVECFYQMLEYVASQARCETEFRTMFNYFHKCGIPIEIKYVDMEPGAELYYGAILEILPYINAEGEIDTMTREGGGAWKK</sequence>
<gene>
    <name evidence="1" type="ORF">DT351_11050</name>
</gene>
<keyword evidence="1" id="KW-0614">Plasmid</keyword>
<dbReference type="AlphaFoldDB" id="A0A385AGX1"/>
<dbReference type="Proteomes" id="UP000257607">
    <property type="component" value="Plasmid p-1.1928_2"/>
</dbReference>
<geneLocation type="plasmid" evidence="1 2">
    <name>p-1.1928_2</name>
</geneLocation>
<evidence type="ECO:0000313" key="2">
    <source>
        <dbReference type="Proteomes" id="UP000257607"/>
    </source>
</evidence>
<name>A0A385AGX1_LATCU</name>
<organism evidence="1 2">
    <name type="scientific">Latilactobacillus curvatus</name>
    <name type="common">Lactobacillus curvatus</name>
    <dbReference type="NCBI Taxonomy" id="28038"/>
    <lineage>
        <taxon>Bacteria</taxon>
        <taxon>Bacillati</taxon>
        <taxon>Bacillota</taxon>
        <taxon>Bacilli</taxon>
        <taxon>Lactobacillales</taxon>
        <taxon>Lactobacillaceae</taxon>
        <taxon>Latilactobacillus</taxon>
    </lineage>
</organism>